<evidence type="ECO:0000313" key="3">
    <source>
        <dbReference type="Proteomes" id="UP000262825"/>
    </source>
</evidence>
<accession>A0A376BAI8</accession>
<keyword evidence="1" id="KW-0472">Membrane</keyword>
<dbReference type="InterPro" id="IPR029044">
    <property type="entry name" value="Nucleotide-diphossugar_trans"/>
</dbReference>
<dbReference type="Proteomes" id="UP000262825">
    <property type="component" value="Unassembled WGS sequence"/>
</dbReference>
<evidence type="ECO:0000313" key="2">
    <source>
        <dbReference type="EMBL" id="SSD61140.1"/>
    </source>
</evidence>
<dbReference type="SUPFAM" id="SSF53448">
    <property type="entry name" value="Nucleotide-diphospho-sugar transferases"/>
    <property type="match status" value="1"/>
</dbReference>
<proteinExistence type="predicted"/>
<reference evidence="3" key="1">
    <citation type="submission" date="2018-06" db="EMBL/GenBank/DDBJ databases">
        <authorList>
            <person name="Guldener U."/>
        </authorList>
    </citation>
    <scope>NUCLEOTIDE SEQUENCE [LARGE SCALE GENOMIC DNA]</scope>
    <source>
        <strain evidence="3">UTAD17</strain>
    </source>
</reference>
<keyword evidence="3" id="KW-1185">Reference proteome</keyword>
<evidence type="ECO:0000256" key="1">
    <source>
        <dbReference type="SAM" id="Phobius"/>
    </source>
</evidence>
<feature type="transmembrane region" description="Helical" evidence="1">
    <location>
        <begin position="7"/>
        <end position="25"/>
    </location>
</feature>
<keyword evidence="1" id="KW-0812">Transmembrane</keyword>
<organism evidence="2 3">
    <name type="scientific">Saccharomycodes ludwigii</name>
    <dbReference type="NCBI Taxonomy" id="36035"/>
    <lineage>
        <taxon>Eukaryota</taxon>
        <taxon>Fungi</taxon>
        <taxon>Dikarya</taxon>
        <taxon>Ascomycota</taxon>
        <taxon>Saccharomycotina</taxon>
        <taxon>Saccharomycetes</taxon>
        <taxon>Saccharomycodales</taxon>
        <taxon>Saccharomycodaceae</taxon>
        <taxon>Saccharomycodes</taxon>
    </lineage>
</organism>
<dbReference type="AlphaFoldDB" id="A0A376BAI8"/>
<protein>
    <submittedName>
        <fullName evidence="2">Uncharacterized protein</fullName>
    </submittedName>
</protein>
<name>A0A376BAI8_9ASCO</name>
<dbReference type="VEuPathDB" id="FungiDB:SCODWIG_02901"/>
<dbReference type="EMBL" id="UFAJ01000581">
    <property type="protein sequence ID" value="SSD61140.1"/>
    <property type="molecule type" value="Genomic_DNA"/>
</dbReference>
<keyword evidence="1" id="KW-1133">Transmembrane helix</keyword>
<dbReference type="Gene3D" id="3.90.550.10">
    <property type="entry name" value="Spore Coat Polysaccharide Biosynthesis Protein SpsA, Chain A"/>
    <property type="match status" value="1"/>
</dbReference>
<sequence>MIKLKKILFILLCNLIGVLILIELYNATVNNNNNENNYLSYINIWEKEEVQQQQNQKSSTGDDTTINKLSLDFIDKNDKELLNAYKGFLKNPIMAQLLNFATTLSSSLSSPGNSNDIKSLNQDALNRLREHTNININKKALYDYTNNESPYFMNPIDNLLIPNYTYPLKKEVYVDAEKYVAEDEMQKKNCLIMLLDGEHAKVNAFQTIKSFEENLNYKYHYPWVIISPFSVDVDENSWFDKEIVSLLSQHKTDVYSIKIDDFKTDAFVGGNWDYIAGGWVNHLYNDYSKFQNQLRNAHLTKYYSNFLKINKDNPKKISELASQINKIFLQFSGESIEKTNFLAYDLYNLDFFHIFDNFMTIKAGTLLTCKYDKADPFEGLDDDEILFKSTNVFKTTDPFLENIRETLSYLTEWTNNSLSKLFTTENFNQEEEQKTNLYNGIYINAETSVFISKFTLFRSMEYELVFKYLNFMKAYYNEAWSASEMISFFFSLFNKMDEQILEGFNTRKDFELLADMQLEFIKTPRNFRFTVAELKFCPLKMDESCLKNCFGDLRLLNYKIKEDEDDAGVDAPDTLEDEEGAQDAITKKYKHRLQFYYDRINISILLSQLMKQEGASKKETNELIHDYLERQLADEAFNI</sequence>
<gene>
    <name evidence="2" type="ORF">SCODWIG_02901</name>
</gene>